<proteinExistence type="predicted"/>
<dbReference type="Proteomes" id="UP000622610">
    <property type="component" value="Unassembled WGS sequence"/>
</dbReference>
<comment type="caution">
    <text evidence="1">The sequence shown here is derived from an EMBL/GenBank/DDBJ whole genome shotgun (WGS) entry which is preliminary data.</text>
</comment>
<name>A0A917JGA9_9ENTE</name>
<reference evidence="1" key="1">
    <citation type="journal article" date="2014" name="Int. J. Syst. Evol. Microbiol.">
        <title>Complete genome sequence of Corynebacterium casei LMG S-19264T (=DSM 44701T), isolated from a smear-ripened cheese.</title>
        <authorList>
            <consortium name="US DOE Joint Genome Institute (JGI-PGF)"/>
            <person name="Walter F."/>
            <person name="Albersmeier A."/>
            <person name="Kalinowski J."/>
            <person name="Ruckert C."/>
        </authorList>
    </citation>
    <scope>NUCLEOTIDE SEQUENCE</scope>
    <source>
        <strain evidence="1">CCM 8433</strain>
    </source>
</reference>
<gene>
    <name evidence="1" type="ORF">GCM10011482_04080</name>
</gene>
<keyword evidence="2" id="KW-1185">Reference proteome</keyword>
<evidence type="ECO:0000313" key="1">
    <source>
        <dbReference type="EMBL" id="GGI64754.1"/>
    </source>
</evidence>
<sequence length="77" mass="8448">MQTLKGSVSKVKILKLSQSPLVRFSLDGVNCLITKHSLNFLYQVQDGTDLVICGAYNSRNQFVVSKFCVVNLKGVGV</sequence>
<dbReference type="RefSeq" id="WP_188366586.1">
    <property type="nucleotide sequence ID" value="NZ_BMDT01000001.1"/>
</dbReference>
<protein>
    <submittedName>
        <fullName evidence="1">Uncharacterized protein</fullName>
    </submittedName>
</protein>
<accession>A0A917JGA9</accession>
<evidence type="ECO:0000313" key="2">
    <source>
        <dbReference type="Proteomes" id="UP000622610"/>
    </source>
</evidence>
<organism evidence="1 2">
    <name type="scientific">Enterococcus alcedinis</name>
    <dbReference type="NCBI Taxonomy" id="1274384"/>
    <lineage>
        <taxon>Bacteria</taxon>
        <taxon>Bacillati</taxon>
        <taxon>Bacillota</taxon>
        <taxon>Bacilli</taxon>
        <taxon>Lactobacillales</taxon>
        <taxon>Enterococcaceae</taxon>
        <taxon>Enterococcus</taxon>
    </lineage>
</organism>
<reference evidence="1" key="2">
    <citation type="submission" date="2020-09" db="EMBL/GenBank/DDBJ databases">
        <authorList>
            <person name="Sun Q."/>
            <person name="Sedlacek I."/>
        </authorList>
    </citation>
    <scope>NUCLEOTIDE SEQUENCE</scope>
    <source>
        <strain evidence="1">CCM 8433</strain>
    </source>
</reference>
<dbReference type="EMBL" id="BMDT01000001">
    <property type="protein sequence ID" value="GGI64754.1"/>
    <property type="molecule type" value="Genomic_DNA"/>
</dbReference>
<dbReference type="AlphaFoldDB" id="A0A917JGA9"/>